<keyword evidence="2" id="KW-0472">Membrane</keyword>
<evidence type="ECO:0008006" key="5">
    <source>
        <dbReference type="Google" id="ProtNLM"/>
    </source>
</evidence>
<evidence type="ECO:0000256" key="1">
    <source>
        <dbReference type="SAM" id="MobiDB-lite"/>
    </source>
</evidence>
<accession>A0A378WHA7</accession>
<organism evidence="3 4">
    <name type="scientific">Neisseria zoodegmatis</name>
    <dbReference type="NCBI Taxonomy" id="326523"/>
    <lineage>
        <taxon>Bacteria</taxon>
        <taxon>Pseudomonadati</taxon>
        <taxon>Pseudomonadota</taxon>
        <taxon>Betaproteobacteria</taxon>
        <taxon>Neisseriales</taxon>
        <taxon>Neisseriaceae</taxon>
        <taxon>Neisseria</taxon>
    </lineage>
</organism>
<dbReference type="RefSeq" id="WP_147278344.1">
    <property type="nucleotide sequence ID" value="NZ_UGRS01000001.1"/>
</dbReference>
<dbReference type="EMBL" id="UGRS01000001">
    <property type="protein sequence ID" value="SUA36790.1"/>
    <property type="molecule type" value="Genomic_DNA"/>
</dbReference>
<reference evidence="3 4" key="1">
    <citation type="submission" date="2018-06" db="EMBL/GenBank/DDBJ databases">
        <authorList>
            <consortium name="Pathogen Informatics"/>
            <person name="Doyle S."/>
        </authorList>
    </citation>
    <scope>NUCLEOTIDE SEQUENCE [LARGE SCALE GENOMIC DNA]</scope>
    <source>
        <strain evidence="3 4">NCTC12229</strain>
    </source>
</reference>
<evidence type="ECO:0000313" key="4">
    <source>
        <dbReference type="Proteomes" id="UP000254055"/>
    </source>
</evidence>
<keyword evidence="2" id="KW-0812">Transmembrane</keyword>
<dbReference type="OrthoDB" id="6675421at2"/>
<protein>
    <recommendedName>
        <fullName evidence="5">VRR-NUC domain-containing protein</fullName>
    </recommendedName>
</protein>
<feature type="transmembrane region" description="Helical" evidence="2">
    <location>
        <begin position="369"/>
        <end position="399"/>
    </location>
</feature>
<feature type="region of interest" description="Disordered" evidence="1">
    <location>
        <begin position="79"/>
        <end position="101"/>
    </location>
</feature>
<sequence length="484" mass="56199">MTMITRLEVDRKYADIELSDLGYLYLVWDYVLRYYKPKLRMGKKTQDKKQNGFDHVVNLTEKMTGYYWPYKPEVSFSVPQGEGTPVPHLTRNRQAGKKEQQENEHYIEKIGEKIGLTDPTTEGKNRRHTRWKGSPAIVAGATVKRPDLIIVKDHKIRWPGRNAVYPPTGESYGHNLKRLVEMKYGKDSLAYKQEQAYINIATWERFALLKIWQDDNKDNKRHIYEFSPDLVPAFGFKQEELLPKIRLEPWLTPPSGKPVNILSGELVNKQDLEAAYRPETVEMLSRNSPWFDSFGNFERTSDGIRWVGENGKVVEYSDIELQQAADYLEQYEDIPRDHLPYIQEAEVVMSGDDTLALALKFVKDNKEEIITIVVLTVAVVAAAAYFAPAALLGAGTFLLRLARFAPTLGVSAKVWAADERFEERSNCYEYHYLVERKPKGQTYKRNEYEIIRYLPWQECGENSDTSHLEGWEEKVQEFDNRHRK</sequence>
<proteinExistence type="predicted"/>
<evidence type="ECO:0000313" key="3">
    <source>
        <dbReference type="EMBL" id="SUA36790.1"/>
    </source>
</evidence>
<dbReference type="Proteomes" id="UP000254055">
    <property type="component" value="Unassembled WGS sequence"/>
</dbReference>
<gene>
    <name evidence="3" type="ORF">NCTC12229_01219</name>
</gene>
<dbReference type="AlphaFoldDB" id="A0A378WHA7"/>
<keyword evidence="2" id="KW-1133">Transmembrane helix</keyword>
<evidence type="ECO:0000256" key="2">
    <source>
        <dbReference type="SAM" id="Phobius"/>
    </source>
</evidence>
<name>A0A378WHA7_9NEIS</name>